<reference evidence="3" key="1">
    <citation type="submission" date="2021-08" db="EMBL/GenBank/DDBJ databases">
        <title>WGS assembly of Ceratopteris richardii.</title>
        <authorList>
            <person name="Marchant D.B."/>
            <person name="Chen G."/>
            <person name="Jenkins J."/>
            <person name="Shu S."/>
            <person name="Leebens-Mack J."/>
            <person name="Grimwood J."/>
            <person name="Schmutz J."/>
            <person name="Soltis P."/>
            <person name="Soltis D."/>
            <person name="Chen Z.-H."/>
        </authorList>
    </citation>
    <scope>NUCLEOTIDE SEQUENCE</scope>
    <source>
        <strain evidence="3">Whitten #5841</strain>
        <tissue evidence="3">Leaf</tissue>
    </source>
</reference>
<evidence type="ECO:0000259" key="2">
    <source>
        <dbReference type="Pfam" id="PF11250"/>
    </source>
</evidence>
<comment type="caution">
    <text evidence="3">The sequence shown here is derived from an EMBL/GenBank/DDBJ whole genome shotgun (WGS) entry which is preliminary data.</text>
</comment>
<sequence>MTRSCHPICTHMQSPTLFSARSQICVPDGFQDYWQDASVCMQSRNNWGTLMSTSFSDASNEDIAAEHTKNPTKPFPDSPPFSRKSYRYPFNNIVAKSSFSRKGPRSFPPPMAAFSTVSIKEGGRFVLKKMNTYRPRNFFRSQRVDGRLVLYLVTPNDFDDHGMPSFPEEIVEDAERVDSDDIGDGSNEECQQIFTDADEVTDEMDFVRNLVSKEEKINAFYNHLGMSTEGTFSDSTVPHVELDPLESVKFRESKLDNDPNSAAALPVQSAFWSADMAAHAMANLSSLSSKKMCLHPSIFTTSFSLGLAM</sequence>
<dbReference type="AlphaFoldDB" id="A0A8T2VDZ0"/>
<name>A0A8T2VDZ0_CERRI</name>
<evidence type="ECO:0000313" key="3">
    <source>
        <dbReference type="EMBL" id="KAH7445298.1"/>
    </source>
</evidence>
<dbReference type="PANTHER" id="PTHR33155">
    <property type="entry name" value="FANTASTIC FOUR-LIKE PROTEIN (DUF3049)"/>
    <property type="match status" value="1"/>
</dbReference>
<dbReference type="Pfam" id="PF11250">
    <property type="entry name" value="FAF"/>
    <property type="match status" value="1"/>
</dbReference>
<dbReference type="InterPro" id="IPR021410">
    <property type="entry name" value="FAF"/>
</dbReference>
<dbReference type="OrthoDB" id="1303570at2759"/>
<comment type="similarity">
    <text evidence="1">Belongs to the fantastic four family.</text>
</comment>
<feature type="domain" description="FAF" evidence="2">
    <location>
        <begin position="106"/>
        <end position="152"/>
    </location>
</feature>
<proteinExistence type="inferred from homology"/>
<protein>
    <recommendedName>
        <fullName evidence="2">FAF domain-containing protein</fullName>
    </recommendedName>
</protein>
<evidence type="ECO:0000256" key="1">
    <source>
        <dbReference type="ARBA" id="ARBA00008690"/>
    </source>
</evidence>
<dbReference type="InterPro" id="IPR046431">
    <property type="entry name" value="FAF_dom"/>
</dbReference>
<dbReference type="EMBL" id="CM035406">
    <property type="protein sequence ID" value="KAH7445298.1"/>
    <property type="molecule type" value="Genomic_DNA"/>
</dbReference>
<dbReference type="PANTHER" id="PTHR33155:SF3">
    <property type="entry name" value="PROTEIN FAF-LIKE, CHLOROPLASTIC"/>
    <property type="match status" value="1"/>
</dbReference>
<dbReference type="Proteomes" id="UP000825935">
    <property type="component" value="Chromosome 1"/>
</dbReference>
<gene>
    <name evidence="3" type="ORF">KP509_01G001700</name>
</gene>
<keyword evidence="4" id="KW-1185">Reference proteome</keyword>
<evidence type="ECO:0000313" key="4">
    <source>
        <dbReference type="Proteomes" id="UP000825935"/>
    </source>
</evidence>
<organism evidence="3 4">
    <name type="scientific">Ceratopteris richardii</name>
    <name type="common">Triangle waterfern</name>
    <dbReference type="NCBI Taxonomy" id="49495"/>
    <lineage>
        <taxon>Eukaryota</taxon>
        <taxon>Viridiplantae</taxon>
        <taxon>Streptophyta</taxon>
        <taxon>Embryophyta</taxon>
        <taxon>Tracheophyta</taxon>
        <taxon>Polypodiopsida</taxon>
        <taxon>Polypodiidae</taxon>
        <taxon>Polypodiales</taxon>
        <taxon>Pteridineae</taxon>
        <taxon>Pteridaceae</taxon>
        <taxon>Parkerioideae</taxon>
        <taxon>Ceratopteris</taxon>
    </lineage>
</organism>
<accession>A0A8T2VDZ0</accession>